<keyword evidence="3" id="KW-0804">Transcription</keyword>
<feature type="domain" description="NAC" evidence="5">
    <location>
        <begin position="17"/>
        <end position="168"/>
    </location>
</feature>
<dbReference type="InterPro" id="IPR003441">
    <property type="entry name" value="NAC-dom"/>
</dbReference>
<keyword evidence="2" id="KW-0238">DNA-binding</keyword>
<evidence type="ECO:0000256" key="3">
    <source>
        <dbReference type="ARBA" id="ARBA00023163"/>
    </source>
</evidence>
<keyword evidence="4" id="KW-0539">Nucleus</keyword>
<evidence type="ECO:0000313" key="7">
    <source>
        <dbReference type="Proteomes" id="UP000325081"/>
    </source>
</evidence>
<keyword evidence="7" id="KW-1185">Reference proteome</keyword>
<dbReference type="AlphaFoldDB" id="A0A5A7Q177"/>
<evidence type="ECO:0000256" key="2">
    <source>
        <dbReference type="ARBA" id="ARBA00023125"/>
    </source>
</evidence>
<dbReference type="PROSITE" id="PS51005">
    <property type="entry name" value="NAC"/>
    <property type="match status" value="1"/>
</dbReference>
<name>A0A5A7Q177_STRAF</name>
<dbReference type="Pfam" id="PF02365">
    <property type="entry name" value="NAM"/>
    <property type="match status" value="1"/>
</dbReference>
<evidence type="ECO:0000256" key="4">
    <source>
        <dbReference type="ARBA" id="ARBA00023242"/>
    </source>
</evidence>
<dbReference type="InterPro" id="IPR036093">
    <property type="entry name" value="NAC_dom_sf"/>
</dbReference>
<sequence length="216" mass="24604">MERASFEQEKNGIVYKLPIGFRFQPTDEELLVHYLKRKVFSQPLPVSVIPDLDVFHLNPWDLPGCLRDKRYFFCKKKMNFMSKCSSNFSTGCGHWKGSNKEKQILGNNLVIGIRKSYVFHQAKKNSGGLKSEWVLQEFCIVGSISTPYLNQKIMVQVGDWVACRVYQRKTKSRNGVKSNKTEDLGVSLPQIGSCSSGLTEIMCNDLDQEVISPQVK</sequence>
<dbReference type="GO" id="GO:0006355">
    <property type="term" value="P:regulation of DNA-templated transcription"/>
    <property type="evidence" value="ECO:0007669"/>
    <property type="project" value="InterPro"/>
</dbReference>
<reference evidence="7" key="1">
    <citation type="journal article" date="2019" name="Curr. Biol.">
        <title>Genome Sequence of Striga asiatica Provides Insight into the Evolution of Plant Parasitism.</title>
        <authorList>
            <person name="Yoshida S."/>
            <person name="Kim S."/>
            <person name="Wafula E.K."/>
            <person name="Tanskanen J."/>
            <person name="Kim Y.M."/>
            <person name="Honaas L."/>
            <person name="Yang Z."/>
            <person name="Spallek T."/>
            <person name="Conn C.E."/>
            <person name="Ichihashi Y."/>
            <person name="Cheong K."/>
            <person name="Cui S."/>
            <person name="Der J.P."/>
            <person name="Gundlach H."/>
            <person name="Jiao Y."/>
            <person name="Hori C."/>
            <person name="Ishida J.K."/>
            <person name="Kasahara H."/>
            <person name="Kiba T."/>
            <person name="Kim M.S."/>
            <person name="Koo N."/>
            <person name="Laohavisit A."/>
            <person name="Lee Y.H."/>
            <person name="Lumba S."/>
            <person name="McCourt P."/>
            <person name="Mortimer J.C."/>
            <person name="Mutuku J.M."/>
            <person name="Nomura T."/>
            <person name="Sasaki-Sekimoto Y."/>
            <person name="Seto Y."/>
            <person name="Wang Y."/>
            <person name="Wakatake T."/>
            <person name="Sakakibara H."/>
            <person name="Demura T."/>
            <person name="Yamaguchi S."/>
            <person name="Yoneyama K."/>
            <person name="Manabe R.I."/>
            <person name="Nelson D.C."/>
            <person name="Schulman A.H."/>
            <person name="Timko M.P."/>
            <person name="dePamphilis C.W."/>
            <person name="Choi D."/>
            <person name="Shirasu K."/>
        </authorList>
    </citation>
    <scope>NUCLEOTIDE SEQUENCE [LARGE SCALE GENOMIC DNA]</scope>
    <source>
        <strain evidence="7">cv. UVA1</strain>
    </source>
</reference>
<evidence type="ECO:0000256" key="1">
    <source>
        <dbReference type="ARBA" id="ARBA00023015"/>
    </source>
</evidence>
<organism evidence="6 7">
    <name type="scientific">Striga asiatica</name>
    <name type="common">Asiatic witchweed</name>
    <name type="synonym">Buchnera asiatica</name>
    <dbReference type="NCBI Taxonomy" id="4170"/>
    <lineage>
        <taxon>Eukaryota</taxon>
        <taxon>Viridiplantae</taxon>
        <taxon>Streptophyta</taxon>
        <taxon>Embryophyta</taxon>
        <taxon>Tracheophyta</taxon>
        <taxon>Spermatophyta</taxon>
        <taxon>Magnoliopsida</taxon>
        <taxon>eudicotyledons</taxon>
        <taxon>Gunneridae</taxon>
        <taxon>Pentapetalae</taxon>
        <taxon>asterids</taxon>
        <taxon>lamiids</taxon>
        <taxon>Lamiales</taxon>
        <taxon>Orobanchaceae</taxon>
        <taxon>Buchnereae</taxon>
        <taxon>Striga</taxon>
    </lineage>
</organism>
<dbReference type="OrthoDB" id="676820at2759"/>
<dbReference type="Proteomes" id="UP000325081">
    <property type="component" value="Unassembled WGS sequence"/>
</dbReference>
<evidence type="ECO:0000259" key="5">
    <source>
        <dbReference type="PROSITE" id="PS51005"/>
    </source>
</evidence>
<proteinExistence type="predicted"/>
<keyword evidence="1" id="KW-0805">Transcription regulation</keyword>
<evidence type="ECO:0000313" key="6">
    <source>
        <dbReference type="EMBL" id="GER38893.1"/>
    </source>
</evidence>
<dbReference type="SUPFAM" id="SSF101941">
    <property type="entry name" value="NAC domain"/>
    <property type="match status" value="1"/>
</dbReference>
<dbReference type="PANTHER" id="PTHR31719:SF130">
    <property type="entry name" value="NAC DOMAIN-CONTAINING PROTEIN 18"/>
    <property type="match status" value="1"/>
</dbReference>
<accession>A0A5A7Q177</accession>
<protein>
    <submittedName>
        <fullName evidence="6">NAC domain protein</fullName>
    </submittedName>
</protein>
<dbReference type="Gene3D" id="2.170.150.80">
    <property type="entry name" value="NAC domain"/>
    <property type="match status" value="1"/>
</dbReference>
<dbReference type="GO" id="GO:0003677">
    <property type="term" value="F:DNA binding"/>
    <property type="evidence" value="ECO:0007669"/>
    <property type="project" value="UniProtKB-KW"/>
</dbReference>
<dbReference type="PANTHER" id="PTHR31719">
    <property type="entry name" value="NAC TRANSCRIPTION FACTOR 56"/>
    <property type="match status" value="1"/>
</dbReference>
<comment type="caution">
    <text evidence="6">The sequence shown here is derived from an EMBL/GenBank/DDBJ whole genome shotgun (WGS) entry which is preliminary data.</text>
</comment>
<gene>
    <name evidence="6" type="ORF">STAS_15456</name>
</gene>
<dbReference type="EMBL" id="BKCP01005550">
    <property type="protein sequence ID" value="GER38893.1"/>
    <property type="molecule type" value="Genomic_DNA"/>
</dbReference>